<evidence type="ECO:0000256" key="14">
    <source>
        <dbReference type="SAM" id="MobiDB-lite"/>
    </source>
</evidence>
<reference evidence="18 19" key="1">
    <citation type="submission" date="2016-10" db="EMBL/GenBank/DDBJ databases">
        <title>Alkaliphiles isolated from bioreactors.</title>
        <authorList>
            <person name="Salah Z."/>
            <person name="Rout S.P."/>
            <person name="Humphreys P.N."/>
        </authorList>
    </citation>
    <scope>NUCLEOTIDE SEQUENCE [LARGE SCALE GENOMIC DNA]</scope>
    <source>
        <strain evidence="18 19">ZS02</strain>
    </source>
</reference>
<feature type="transmembrane region" description="Helical" evidence="15">
    <location>
        <begin position="69"/>
        <end position="91"/>
    </location>
</feature>
<name>A0A1R1I4Y6_9RHOO</name>
<dbReference type="RefSeq" id="WP_076094669.1">
    <property type="nucleotide sequence ID" value="NZ_MTHD01000003.1"/>
</dbReference>
<dbReference type="AlphaFoldDB" id="A0A1R1I4Y6"/>
<evidence type="ECO:0000256" key="9">
    <source>
        <dbReference type="ARBA" id="ARBA00022777"/>
    </source>
</evidence>
<dbReference type="Gene3D" id="3.30.565.10">
    <property type="entry name" value="Histidine kinase-like ATPase, C-terminal domain"/>
    <property type="match status" value="1"/>
</dbReference>
<feature type="region of interest" description="Disordered" evidence="14">
    <location>
        <begin position="39"/>
        <end position="64"/>
    </location>
</feature>
<dbReference type="PROSITE" id="PS50109">
    <property type="entry name" value="HIS_KIN"/>
    <property type="match status" value="1"/>
</dbReference>
<dbReference type="EC" id="2.7.13.3" evidence="3"/>
<dbReference type="CDD" id="cd00075">
    <property type="entry name" value="HATPase"/>
    <property type="match status" value="1"/>
</dbReference>
<dbReference type="InterPro" id="IPR050398">
    <property type="entry name" value="HssS/ArlS-like"/>
</dbReference>
<evidence type="ECO:0000256" key="7">
    <source>
        <dbReference type="ARBA" id="ARBA00022692"/>
    </source>
</evidence>
<keyword evidence="9" id="KW-0418">Kinase</keyword>
<dbReference type="Pfam" id="PF00512">
    <property type="entry name" value="HisKA"/>
    <property type="match status" value="1"/>
</dbReference>
<dbReference type="SUPFAM" id="SSF47384">
    <property type="entry name" value="Homodimeric domain of signal transducing histidine kinase"/>
    <property type="match status" value="1"/>
</dbReference>
<dbReference type="PRINTS" id="PR00344">
    <property type="entry name" value="BCTRLSENSOR"/>
</dbReference>
<feature type="domain" description="Histidine kinase" evidence="16">
    <location>
        <begin position="151"/>
        <end position="361"/>
    </location>
</feature>
<feature type="transmembrane region" description="Helical" evidence="15">
    <location>
        <begin position="7"/>
        <end position="29"/>
    </location>
</feature>
<evidence type="ECO:0000256" key="4">
    <source>
        <dbReference type="ARBA" id="ARBA00022475"/>
    </source>
</evidence>
<dbReference type="GO" id="GO:0000155">
    <property type="term" value="F:phosphorelay sensor kinase activity"/>
    <property type="evidence" value="ECO:0007669"/>
    <property type="project" value="InterPro"/>
</dbReference>
<keyword evidence="13 15" id="KW-0472">Membrane</keyword>
<comment type="catalytic activity">
    <reaction evidence="1">
        <text>ATP + protein L-histidine = ADP + protein N-phospho-L-histidine.</text>
        <dbReference type="EC" id="2.7.13.3"/>
    </reaction>
</comment>
<dbReference type="InterPro" id="IPR036890">
    <property type="entry name" value="HATPase_C_sf"/>
</dbReference>
<evidence type="ECO:0000256" key="13">
    <source>
        <dbReference type="ARBA" id="ARBA00023136"/>
    </source>
</evidence>
<dbReference type="InterPro" id="IPR036097">
    <property type="entry name" value="HisK_dim/P_sf"/>
</dbReference>
<dbReference type="EMBL" id="MTHD01000003">
    <property type="protein sequence ID" value="OMG53704.1"/>
    <property type="molecule type" value="Genomic_DNA"/>
</dbReference>
<keyword evidence="4" id="KW-1003">Cell membrane</keyword>
<evidence type="ECO:0000256" key="5">
    <source>
        <dbReference type="ARBA" id="ARBA00022553"/>
    </source>
</evidence>
<dbReference type="InterPro" id="IPR005467">
    <property type="entry name" value="His_kinase_dom"/>
</dbReference>
<evidence type="ECO:0000256" key="8">
    <source>
        <dbReference type="ARBA" id="ARBA00022741"/>
    </source>
</evidence>
<keyword evidence="7 15" id="KW-0812">Transmembrane</keyword>
<feature type="domain" description="HAMP" evidence="17">
    <location>
        <begin position="88"/>
        <end position="143"/>
    </location>
</feature>
<organism evidence="18 19">
    <name type="scientific">Azonexus hydrophilus</name>
    <dbReference type="NCBI Taxonomy" id="418702"/>
    <lineage>
        <taxon>Bacteria</taxon>
        <taxon>Pseudomonadati</taxon>
        <taxon>Pseudomonadota</taxon>
        <taxon>Betaproteobacteria</taxon>
        <taxon>Rhodocyclales</taxon>
        <taxon>Azonexaceae</taxon>
        <taxon>Azonexus</taxon>
    </lineage>
</organism>
<evidence type="ECO:0000259" key="16">
    <source>
        <dbReference type="PROSITE" id="PS50109"/>
    </source>
</evidence>
<evidence type="ECO:0000256" key="15">
    <source>
        <dbReference type="SAM" id="Phobius"/>
    </source>
</evidence>
<protein>
    <recommendedName>
        <fullName evidence="3">histidine kinase</fullName>
        <ecNumber evidence="3">2.7.13.3</ecNumber>
    </recommendedName>
</protein>
<evidence type="ECO:0000256" key="1">
    <source>
        <dbReference type="ARBA" id="ARBA00000085"/>
    </source>
</evidence>
<proteinExistence type="predicted"/>
<dbReference type="Pfam" id="PF02518">
    <property type="entry name" value="HATPase_c"/>
    <property type="match status" value="1"/>
</dbReference>
<dbReference type="InterPro" id="IPR003594">
    <property type="entry name" value="HATPase_dom"/>
</dbReference>
<evidence type="ECO:0000256" key="6">
    <source>
        <dbReference type="ARBA" id="ARBA00022679"/>
    </source>
</evidence>
<evidence type="ECO:0000256" key="11">
    <source>
        <dbReference type="ARBA" id="ARBA00022989"/>
    </source>
</evidence>
<gene>
    <name evidence="18" type="ORF">BJN45_09740</name>
</gene>
<keyword evidence="11 15" id="KW-1133">Transmembrane helix</keyword>
<keyword evidence="8" id="KW-0547">Nucleotide-binding</keyword>
<accession>A0A1R1I4Y6</accession>
<dbReference type="SMART" id="SM00304">
    <property type="entry name" value="HAMP"/>
    <property type="match status" value="1"/>
</dbReference>
<dbReference type="Gene3D" id="1.10.287.130">
    <property type="match status" value="1"/>
</dbReference>
<dbReference type="PROSITE" id="PS50885">
    <property type="entry name" value="HAMP"/>
    <property type="match status" value="1"/>
</dbReference>
<evidence type="ECO:0000256" key="10">
    <source>
        <dbReference type="ARBA" id="ARBA00022840"/>
    </source>
</evidence>
<feature type="compositionally biased region" description="Pro residues" evidence="14">
    <location>
        <begin position="55"/>
        <end position="64"/>
    </location>
</feature>
<dbReference type="Proteomes" id="UP000187526">
    <property type="component" value="Unassembled WGS sequence"/>
</dbReference>
<dbReference type="SMART" id="SM00387">
    <property type="entry name" value="HATPase_c"/>
    <property type="match status" value="1"/>
</dbReference>
<comment type="subcellular location">
    <subcellularLocation>
        <location evidence="2">Cell membrane</location>
        <topology evidence="2">Multi-pass membrane protein</topology>
    </subcellularLocation>
</comment>
<comment type="caution">
    <text evidence="18">The sequence shown here is derived from an EMBL/GenBank/DDBJ whole genome shotgun (WGS) entry which is preliminary data.</text>
</comment>
<dbReference type="STRING" id="418702.BJN45_09740"/>
<dbReference type="OrthoDB" id="9804645at2"/>
<keyword evidence="6" id="KW-0808">Transferase</keyword>
<dbReference type="PANTHER" id="PTHR45528:SF1">
    <property type="entry name" value="SENSOR HISTIDINE KINASE CPXA"/>
    <property type="match status" value="1"/>
</dbReference>
<dbReference type="CDD" id="cd00082">
    <property type="entry name" value="HisKA"/>
    <property type="match status" value="1"/>
</dbReference>
<dbReference type="InterPro" id="IPR003661">
    <property type="entry name" value="HisK_dim/P_dom"/>
</dbReference>
<dbReference type="SMART" id="SM00388">
    <property type="entry name" value="HisKA"/>
    <property type="match status" value="1"/>
</dbReference>
<evidence type="ECO:0000256" key="12">
    <source>
        <dbReference type="ARBA" id="ARBA00023012"/>
    </source>
</evidence>
<evidence type="ECO:0000259" key="17">
    <source>
        <dbReference type="PROSITE" id="PS50885"/>
    </source>
</evidence>
<dbReference type="Gene3D" id="6.10.340.10">
    <property type="match status" value="1"/>
</dbReference>
<keyword evidence="5" id="KW-0597">Phosphoprotein</keyword>
<dbReference type="SUPFAM" id="SSF158472">
    <property type="entry name" value="HAMP domain-like"/>
    <property type="match status" value="1"/>
</dbReference>
<dbReference type="SUPFAM" id="SSF55874">
    <property type="entry name" value="ATPase domain of HSP90 chaperone/DNA topoisomerase II/histidine kinase"/>
    <property type="match status" value="1"/>
</dbReference>
<dbReference type="GO" id="GO:0005524">
    <property type="term" value="F:ATP binding"/>
    <property type="evidence" value="ECO:0007669"/>
    <property type="project" value="UniProtKB-KW"/>
</dbReference>
<dbReference type="InterPro" id="IPR004358">
    <property type="entry name" value="Sig_transdc_His_kin-like_C"/>
</dbReference>
<sequence length="362" mass="40063">MGRLFWKFFLIVWLAQLSAILGTAAIFWIERDELRSRFEQHRPPPPRAANDEMRPPPPGFPGKPPPLPLLPILTGLLASLAAAGAIAWYVARPVRRLKAAFAAAAEGDLSLRIAPAMGRRRDELADLGHDFDRMSERLRSLLDAQTRLLHDVSHELRSPLARLHAAIGLARQEPERFDETMNRLEREGERMNHLVGELLTLSRLEAGVGGAIETIELDELIADLLEDARLEAAPRHLIIDIDETPGLRVRANPELLHRAVENVVRNALKHSPAGGRVRIVSAITPDRRCRISVLDHGPGVPEDELPFIFEPFRRTSNAIGNGHGLGLAIARRVMTAVDGTIRAKNLADGGFRVDLELPLVSD</sequence>
<evidence type="ECO:0000256" key="3">
    <source>
        <dbReference type="ARBA" id="ARBA00012438"/>
    </source>
</evidence>
<keyword evidence="12" id="KW-0902">Two-component regulatory system</keyword>
<evidence type="ECO:0000256" key="2">
    <source>
        <dbReference type="ARBA" id="ARBA00004651"/>
    </source>
</evidence>
<dbReference type="Pfam" id="PF00672">
    <property type="entry name" value="HAMP"/>
    <property type="match status" value="1"/>
</dbReference>
<evidence type="ECO:0000313" key="18">
    <source>
        <dbReference type="EMBL" id="OMG53704.1"/>
    </source>
</evidence>
<dbReference type="InterPro" id="IPR003660">
    <property type="entry name" value="HAMP_dom"/>
</dbReference>
<keyword evidence="10" id="KW-0067">ATP-binding</keyword>
<dbReference type="GO" id="GO:0005886">
    <property type="term" value="C:plasma membrane"/>
    <property type="evidence" value="ECO:0007669"/>
    <property type="project" value="UniProtKB-SubCell"/>
</dbReference>
<dbReference type="CDD" id="cd06225">
    <property type="entry name" value="HAMP"/>
    <property type="match status" value="1"/>
</dbReference>
<dbReference type="PANTHER" id="PTHR45528">
    <property type="entry name" value="SENSOR HISTIDINE KINASE CPXA"/>
    <property type="match status" value="1"/>
</dbReference>
<evidence type="ECO:0000313" key="19">
    <source>
        <dbReference type="Proteomes" id="UP000187526"/>
    </source>
</evidence>
<keyword evidence="19" id="KW-1185">Reference proteome</keyword>